<dbReference type="InterPro" id="IPR003959">
    <property type="entry name" value="ATPase_AAA_core"/>
</dbReference>
<name>A0ABR9GXG7_9HYPH</name>
<reference evidence="2 3" key="1">
    <citation type="submission" date="2020-09" db="EMBL/GenBank/DDBJ databases">
        <title>Draft Genome Sequence of Aminobacter carboxidus type strain DSM 1086, a soil Gram-negative carboxydobacterium.</title>
        <authorList>
            <person name="Turrini P."/>
            <person name="Tescari M."/>
            <person name="Artuso I."/>
            <person name="Lugli G.A."/>
            <person name="Frangipani E."/>
            <person name="Ventura M."/>
            <person name="Visca P."/>
        </authorList>
    </citation>
    <scope>NUCLEOTIDE SEQUENCE [LARGE SCALE GENOMIC DNA]</scope>
    <source>
        <strain evidence="2 3">DSM 1086</strain>
    </source>
</reference>
<dbReference type="SMART" id="SM00382">
    <property type="entry name" value="AAA"/>
    <property type="match status" value="1"/>
</dbReference>
<dbReference type="RefSeq" id="WP_192568985.1">
    <property type="nucleotide sequence ID" value="NZ_JACZEP010000020.1"/>
</dbReference>
<feature type="domain" description="AAA+ ATPase" evidence="1">
    <location>
        <begin position="31"/>
        <end position="370"/>
    </location>
</feature>
<keyword evidence="2" id="KW-0547">Nucleotide-binding</keyword>
<dbReference type="Gene3D" id="3.40.50.300">
    <property type="entry name" value="P-loop containing nucleotide triphosphate hydrolases"/>
    <property type="match status" value="1"/>
</dbReference>
<dbReference type="InterPro" id="IPR003593">
    <property type="entry name" value="AAA+_ATPase"/>
</dbReference>
<evidence type="ECO:0000313" key="3">
    <source>
        <dbReference type="Proteomes" id="UP000598227"/>
    </source>
</evidence>
<evidence type="ECO:0000259" key="1">
    <source>
        <dbReference type="SMART" id="SM00382"/>
    </source>
</evidence>
<keyword evidence="2" id="KW-0067">ATP-binding</keyword>
<accession>A0ABR9GXG7</accession>
<organism evidence="2 3">
    <name type="scientific">Aminobacter carboxidus</name>
    <dbReference type="NCBI Taxonomy" id="376165"/>
    <lineage>
        <taxon>Bacteria</taxon>
        <taxon>Pseudomonadati</taxon>
        <taxon>Pseudomonadota</taxon>
        <taxon>Alphaproteobacteria</taxon>
        <taxon>Hyphomicrobiales</taxon>
        <taxon>Phyllobacteriaceae</taxon>
        <taxon>Aminobacter</taxon>
    </lineage>
</organism>
<dbReference type="EMBL" id="JACZEP010000020">
    <property type="protein sequence ID" value="MBE1208381.1"/>
    <property type="molecule type" value="Genomic_DNA"/>
</dbReference>
<keyword evidence="3" id="KW-1185">Reference proteome</keyword>
<dbReference type="PANTHER" id="PTHR43581">
    <property type="entry name" value="ATP/GTP PHOSPHATASE"/>
    <property type="match status" value="1"/>
</dbReference>
<dbReference type="GO" id="GO:0005524">
    <property type="term" value="F:ATP binding"/>
    <property type="evidence" value="ECO:0007669"/>
    <property type="project" value="UniProtKB-KW"/>
</dbReference>
<protein>
    <submittedName>
        <fullName evidence="2">ATP-binding protein</fullName>
    </submittedName>
</protein>
<dbReference type="SUPFAM" id="SSF52540">
    <property type="entry name" value="P-loop containing nucleoside triphosphate hydrolases"/>
    <property type="match status" value="1"/>
</dbReference>
<gene>
    <name evidence="2" type="ORF">IHE39_29235</name>
</gene>
<dbReference type="Pfam" id="PF13304">
    <property type="entry name" value="AAA_21"/>
    <property type="match status" value="1"/>
</dbReference>
<sequence>MTTQFAITAVDVDLPKLGPQRLRFTDHADAMSRSTILVGRNGTGKSTILRELAMAFRAYFATMKPSSRQGRDRVDLIAISVNEQHAVLSLRSSSKEFREEREVITGRGLKPRRLIALSFTPFDKFPPADDTYRRDRPLVEDPFYVYLGFKNDYRSLSPRGRLLRSIDQLAFAESTPQADKRVVEAFAAIGYDPVIKITYELDTARVRRSGYMDEAQMVALEKRIEEFARASGIKRKQLSYRFDFRYGRRDVTLPISFEEIRDLTRSGLFRLVSVTLDRVEGEPVELLELSSGELNLLSGFLGLAAFLEDGCLILIDEPENSLHPEWQIRYVEMLETVLRQHQGCHYVIATHSPLIVSGVADRNAKVLRLDQHPIEVPSEVLANASPDATLLNAFHTVTKGNNFLKQLVLEALTLVETGEHHSSRALDIANFLASKVEQIPHEDPLRELTANVIQALLLPR</sequence>
<proteinExistence type="predicted"/>
<evidence type="ECO:0000313" key="2">
    <source>
        <dbReference type="EMBL" id="MBE1208381.1"/>
    </source>
</evidence>
<dbReference type="Proteomes" id="UP000598227">
    <property type="component" value="Unassembled WGS sequence"/>
</dbReference>
<comment type="caution">
    <text evidence="2">The sequence shown here is derived from an EMBL/GenBank/DDBJ whole genome shotgun (WGS) entry which is preliminary data.</text>
</comment>
<dbReference type="InterPro" id="IPR027417">
    <property type="entry name" value="P-loop_NTPase"/>
</dbReference>
<dbReference type="PANTHER" id="PTHR43581:SF2">
    <property type="entry name" value="EXCINUCLEASE ATPASE SUBUNIT"/>
    <property type="match status" value="1"/>
</dbReference>
<dbReference type="InterPro" id="IPR051396">
    <property type="entry name" value="Bact_Antivir_Def_Nuclease"/>
</dbReference>